<evidence type="ECO:0000256" key="1">
    <source>
        <dbReference type="ARBA" id="ARBA00008226"/>
    </source>
</evidence>
<dbReference type="PANTHER" id="PTHR11476">
    <property type="entry name" value="HISTIDYL-TRNA SYNTHETASE"/>
    <property type="match status" value="1"/>
</dbReference>
<dbReference type="InterPro" id="IPR006195">
    <property type="entry name" value="aa-tRNA-synth_II"/>
</dbReference>
<evidence type="ECO:0000256" key="9">
    <source>
        <dbReference type="ARBA" id="ARBA00047639"/>
    </source>
</evidence>
<proteinExistence type="inferred from homology"/>
<evidence type="ECO:0000256" key="7">
    <source>
        <dbReference type="ARBA" id="ARBA00022917"/>
    </source>
</evidence>
<dbReference type="Gene3D" id="3.30.930.10">
    <property type="entry name" value="Bira Bifunctional Protein, Domain 2"/>
    <property type="match status" value="1"/>
</dbReference>
<keyword evidence="6 10" id="KW-0067">ATP-binding</keyword>
<dbReference type="GO" id="GO:0005524">
    <property type="term" value="F:ATP binding"/>
    <property type="evidence" value="ECO:0007669"/>
    <property type="project" value="UniProtKB-UniRule"/>
</dbReference>
<dbReference type="EMBL" id="JAABLQ010000001">
    <property type="protein sequence ID" value="NBN79031.1"/>
    <property type="molecule type" value="Genomic_DNA"/>
</dbReference>
<dbReference type="InterPro" id="IPR036621">
    <property type="entry name" value="Anticodon-bd_dom_sf"/>
</dbReference>
<dbReference type="CDD" id="cd00773">
    <property type="entry name" value="HisRS-like_core"/>
    <property type="match status" value="1"/>
</dbReference>
<evidence type="ECO:0000313" key="13">
    <source>
        <dbReference type="Proteomes" id="UP000586722"/>
    </source>
</evidence>
<comment type="caution">
    <text evidence="12">The sequence shown here is derived from an EMBL/GenBank/DDBJ whole genome shotgun (WGS) entry which is preliminary data.</text>
</comment>
<evidence type="ECO:0000256" key="5">
    <source>
        <dbReference type="ARBA" id="ARBA00022741"/>
    </source>
</evidence>
<reference evidence="13" key="1">
    <citation type="submission" date="2020-01" db="EMBL/GenBank/DDBJ databases">
        <authorList>
            <person name="Fang Y."/>
            <person name="Sun R."/>
            <person name="Nie L."/>
            <person name="He J."/>
            <person name="Hao L."/>
            <person name="Wang L."/>
            <person name="Su S."/>
            <person name="Lv E."/>
            <person name="Zhang Z."/>
            <person name="Xie R."/>
            <person name="Liu H."/>
        </authorList>
    </citation>
    <scope>NUCLEOTIDE SEQUENCE [LARGE SCALE GENOMIC DNA]</scope>
    <source>
        <strain evidence="13">XCT-53</strain>
    </source>
</reference>
<dbReference type="InterPro" id="IPR004154">
    <property type="entry name" value="Anticodon-bd"/>
</dbReference>
<dbReference type="GO" id="GO:0006427">
    <property type="term" value="P:histidyl-tRNA aminoacylation"/>
    <property type="evidence" value="ECO:0007669"/>
    <property type="project" value="UniProtKB-UniRule"/>
</dbReference>
<evidence type="ECO:0000259" key="11">
    <source>
        <dbReference type="PROSITE" id="PS50862"/>
    </source>
</evidence>
<dbReference type="InterPro" id="IPR041715">
    <property type="entry name" value="HisRS-like_core"/>
</dbReference>
<evidence type="ECO:0000256" key="2">
    <source>
        <dbReference type="ARBA" id="ARBA00011738"/>
    </source>
</evidence>
<evidence type="ECO:0000256" key="4">
    <source>
        <dbReference type="ARBA" id="ARBA00022598"/>
    </source>
</evidence>
<dbReference type="SUPFAM" id="SSF55681">
    <property type="entry name" value="Class II aaRS and biotin synthetases"/>
    <property type="match status" value="1"/>
</dbReference>
<dbReference type="RefSeq" id="WP_161708781.1">
    <property type="nucleotide sequence ID" value="NZ_JAABLQ010000001.1"/>
</dbReference>
<comment type="subunit">
    <text evidence="2 10">Homodimer.</text>
</comment>
<comment type="catalytic activity">
    <reaction evidence="9 10">
        <text>tRNA(His) + L-histidine + ATP = L-histidyl-tRNA(His) + AMP + diphosphate + H(+)</text>
        <dbReference type="Rhea" id="RHEA:17313"/>
        <dbReference type="Rhea" id="RHEA-COMP:9665"/>
        <dbReference type="Rhea" id="RHEA-COMP:9689"/>
        <dbReference type="ChEBI" id="CHEBI:15378"/>
        <dbReference type="ChEBI" id="CHEBI:30616"/>
        <dbReference type="ChEBI" id="CHEBI:33019"/>
        <dbReference type="ChEBI" id="CHEBI:57595"/>
        <dbReference type="ChEBI" id="CHEBI:78442"/>
        <dbReference type="ChEBI" id="CHEBI:78527"/>
        <dbReference type="ChEBI" id="CHEBI:456215"/>
        <dbReference type="EC" id="6.1.1.21"/>
    </reaction>
</comment>
<gene>
    <name evidence="10" type="primary">hisS</name>
    <name evidence="12" type="ORF">GWI72_12200</name>
</gene>
<sequence length="572" mass="63413">MSNPKSQKLKARLPRGFVDRSAEEIRASEHMLAKIKGVYELYGFEPIETPAFEYTDCLGKFLPDTDRPNAGVFSVQDDDEQWMSLRYDLTAPLARHVAEHINEIQLPFRSYRAGWVFRNEKPGPGRFRQFMQFDADSVGAPGVGADAEMCMMFADTLDALGLKGKYVVRVNNRKILDGVLESIGLEGEKNAERRLTVLRAIDKLDKFGVEGVKLLLGDGRKDESGDFTKGAGLGEAAIGELLRIFGSTDIDEKIDRLVAREVELKIANPEFTHQIESALHQAAPQMGEQEKGSANFNQIPLDLSSFSTVERNAILQNVGLFALASSRFNVNMTFSEGFRELLQLAVLIEASGYKKSQIKIDLSVVRGLEYYTGMVYEAELTFPVTNEKGEVVRFGSVGGGGRYDGLVKRFTGRDVPATGFSIGVSRLMSALKNLGKLDVAEVLEPVLVTVMDGDVAALARYQAMTQQLRAAGIRAEMYQGNWKKFGNQLKYADKRGCPLAIIQGSEERANGEIQIKDLIEGKRLSGEITDNVTWRESRPAQETVRETDLVETVRKMLAAQAEDRSRVARTDA</sequence>
<comment type="subcellular location">
    <subcellularLocation>
        <location evidence="10">Cytoplasm</location>
    </subcellularLocation>
</comment>
<keyword evidence="3 10" id="KW-0963">Cytoplasm</keyword>
<evidence type="ECO:0000256" key="3">
    <source>
        <dbReference type="ARBA" id="ARBA00022490"/>
    </source>
</evidence>
<dbReference type="Pfam" id="PF03129">
    <property type="entry name" value="HGTP_anticodon"/>
    <property type="match status" value="1"/>
</dbReference>
<dbReference type="Gene3D" id="3.40.50.800">
    <property type="entry name" value="Anticodon-binding domain"/>
    <property type="match status" value="1"/>
</dbReference>
<keyword evidence="7 10" id="KW-0648">Protein biosynthesis</keyword>
<dbReference type="Proteomes" id="UP000586722">
    <property type="component" value="Unassembled WGS sequence"/>
</dbReference>
<keyword evidence="13" id="KW-1185">Reference proteome</keyword>
<dbReference type="PANTHER" id="PTHR11476:SF7">
    <property type="entry name" value="HISTIDINE--TRNA LIGASE"/>
    <property type="match status" value="1"/>
</dbReference>
<dbReference type="EC" id="6.1.1.21" evidence="10"/>
<comment type="similarity">
    <text evidence="1 10">Belongs to the class-II aminoacyl-tRNA synthetase family.</text>
</comment>
<dbReference type="Pfam" id="PF13393">
    <property type="entry name" value="tRNA-synt_His"/>
    <property type="match status" value="2"/>
</dbReference>
<keyword evidence="5 10" id="KW-0547">Nucleotide-binding</keyword>
<protein>
    <recommendedName>
        <fullName evidence="10">Histidine--tRNA ligase</fullName>
        <ecNumber evidence="10">6.1.1.21</ecNumber>
    </recommendedName>
    <alternativeName>
        <fullName evidence="10">Histidyl-tRNA synthetase</fullName>
        <shortName evidence="10">HisRS</shortName>
    </alternativeName>
</protein>
<accession>A0A7X5F3F0</accession>
<evidence type="ECO:0000256" key="8">
    <source>
        <dbReference type="ARBA" id="ARBA00023146"/>
    </source>
</evidence>
<evidence type="ECO:0000313" key="12">
    <source>
        <dbReference type="EMBL" id="NBN79031.1"/>
    </source>
</evidence>
<organism evidence="12 13">
    <name type="scientific">Pannonibacter tanglangensis</name>
    <dbReference type="NCBI Taxonomy" id="2750084"/>
    <lineage>
        <taxon>Bacteria</taxon>
        <taxon>Pseudomonadati</taxon>
        <taxon>Pseudomonadota</taxon>
        <taxon>Alphaproteobacteria</taxon>
        <taxon>Hyphomicrobiales</taxon>
        <taxon>Stappiaceae</taxon>
        <taxon>Pannonibacter</taxon>
    </lineage>
</organism>
<dbReference type="CDD" id="cd00859">
    <property type="entry name" value="HisRS_anticodon"/>
    <property type="match status" value="1"/>
</dbReference>
<dbReference type="InterPro" id="IPR033656">
    <property type="entry name" value="HisRS_anticodon"/>
</dbReference>
<evidence type="ECO:0000256" key="10">
    <source>
        <dbReference type="HAMAP-Rule" id="MF_00127"/>
    </source>
</evidence>
<evidence type="ECO:0000256" key="6">
    <source>
        <dbReference type="ARBA" id="ARBA00022840"/>
    </source>
</evidence>
<dbReference type="SUPFAM" id="SSF52954">
    <property type="entry name" value="Class II aaRS ABD-related"/>
    <property type="match status" value="1"/>
</dbReference>
<dbReference type="GO" id="GO:0005737">
    <property type="term" value="C:cytoplasm"/>
    <property type="evidence" value="ECO:0007669"/>
    <property type="project" value="UniProtKB-SubCell"/>
</dbReference>
<dbReference type="AlphaFoldDB" id="A0A7X5F3F0"/>
<feature type="domain" description="Aminoacyl-transfer RNA synthetases class-II family profile" evidence="11">
    <location>
        <begin position="1"/>
        <end position="445"/>
    </location>
</feature>
<dbReference type="HAMAP" id="MF_00127">
    <property type="entry name" value="His_tRNA_synth"/>
    <property type="match status" value="1"/>
</dbReference>
<dbReference type="GO" id="GO:0004821">
    <property type="term" value="F:histidine-tRNA ligase activity"/>
    <property type="evidence" value="ECO:0007669"/>
    <property type="project" value="UniProtKB-UniRule"/>
</dbReference>
<dbReference type="InterPro" id="IPR015807">
    <property type="entry name" value="His-tRNA-ligase"/>
</dbReference>
<name>A0A7X5F3F0_9HYPH</name>
<dbReference type="InterPro" id="IPR045864">
    <property type="entry name" value="aa-tRNA-synth_II/BPL/LPL"/>
</dbReference>
<keyword evidence="8 10" id="KW-0030">Aminoacyl-tRNA synthetase</keyword>
<dbReference type="PROSITE" id="PS50862">
    <property type="entry name" value="AA_TRNA_LIGASE_II"/>
    <property type="match status" value="1"/>
</dbReference>
<keyword evidence="4 10" id="KW-0436">Ligase</keyword>